<dbReference type="InterPro" id="IPR058922">
    <property type="entry name" value="WHD_DRP"/>
</dbReference>
<sequence>MAEALVSVAFDRLTSLIQKVGSVIDVPEDVKKLSTTFAAINVMLEDAGKNQLSDDLVKILSEKLEDIAYDIDDVLDEWSTEIGKTQLDTAPARKRKLQFVLSSASSVITDWKQQNEIAGRIKDIRVRLDEIENKKPKFCSTSMRKINEPELPKTTSMVNPSEVFGRSVDKEIVTSTMLDGSEQEMGVISIVGLAGIGKTTLAQLAFNDDRVKGYFDKRIWVCVSENFDGTRIANAIIEQVEGNFPSFIEWEPLQQKLCSSIMGKRFLLVLDDVWNDDDKKWDSLKLPLSRGAPGSKILITTRKDGVARMVGSTKAHTLGLLSEEDCRSFFRAIAFSGKTREECESLEDIGGLIAKKCKGWPHAAKTIGILMRSKRTKQDWQNVLVDDRWNLPEIDEGKISAPLLTSYNNLPSLHLKRCFRYCAIFPKDCILEKDYVIKLWMANGLLGSEKGRDPEIIGGDCFDDLVNHSFFQDLEKDEQGNILSCKMHDSVHNFLRSLPMANCFVRDNEEQECSKGKARHLILPEKDEIPASIYNAKGLRTVINKWNERRLQTIPHDLFNNLQCLRAVDLSCNSILVIPSEVEKLTHLRFLDLSGGPFEQLPEGVINLYNLQTLKLIDCHNLCELPQGMENLVNLRHLEIDGTYSLTYLPRGVGKLTSLRTLSKFIVSNGSRGCQMEQLKDLNYLRGRLRIQGLGNVADARQAAAAVLTQKQHLRTLVLDFRVQGRGGEYNSEEQERVESVIEHLQPHQNLENLEILCYPGKRLPLFVCKLPYLEKLVIYRMNGVKCMGYELFGFTSTREMQVSFPKLKELKFHQMDEWELCDTLVNENDDNHSNNFVLAQSLRVLTLICCLKLKVLPHNLLPLTLLRELCICTCPNLTWTTLCLLLPHLEKLTLDGDAGVLSRSISSRHILLPNLRFLKISSSPHWSLPEGLGQFAELQSLEIFCCPHIMYMSEELRHLPMLQDLKIIHCPILGPRCQRNGADWHNISHILNIYVSLPKEREPSGTIVGEDT</sequence>
<organism evidence="11">
    <name type="scientific">Davidia involucrata</name>
    <name type="common">Dove tree</name>
    <dbReference type="NCBI Taxonomy" id="16924"/>
    <lineage>
        <taxon>Eukaryota</taxon>
        <taxon>Viridiplantae</taxon>
        <taxon>Streptophyta</taxon>
        <taxon>Embryophyta</taxon>
        <taxon>Tracheophyta</taxon>
        <taxon>Spermatophyta</taxon>
        <taxon>Magnoliopsida</taxon>
        <taxon>eudicotyledons</taxon>
        <taxon>Gunneridae</taxon>
        <taxon>Pentapetalae</taxon>
        <taxon>asterids</taxon>
        <taxon>Cornales</taxon>
        <taxon>Nyssaceae</taxon>
        <taxon>Davidia</taxon>
    </lineage>
</organism>
<proteinExistence type="inferred from homology"/>
<dbReference type="InterPro" id="IPR056789">
    <property type="entry name" value="LRR_R13L1-DRL21"/>
</dbReference>
<evidence type="ECO:0000256" key="5">
    <source>
        <dbReference type="ARBA" id="ARBA00022821"/>
    </source>
</evidence>
<dbReference type="Pfam" id="PF13855">
    <property type="entry name" value="LRR_8"/>
    <property type="match status" value="1"/>
</dbReference>
<dbReference type="Pfam" id="PF18052">
    <property type="entry name" value="Rx_N"/>
    <property type="match status" value="1"/>
</dbReference>
<dbReference type="Gene3D" id="3.80.10.10">
    <property type="entry name" value="Ribonuclease Inhibitor"/>
    <property type="match status" value="2"/>
</dbReference>
<dbReference type="EC" id="3.6.1.-" evidence="11"/>
<dbReference type="FunFam" id="3.40.50.300:FF:001091">
    <property type="entry name" value="Probable disease resistance protein At1g61300"/>
    <property type="match status" value="1"/>
</dbReference>
<evidence type="ECO:0000256" key="1">
    <source>
        <dbReference type="ARBA" id="ARBA00008894"/>
    </source>
</evidence>
<evidence type="ECO:0000259" key="10">
    <source>
        <dbReference type="Pfam" id="PF25019"/>
    </source>
</evidence>
<dbReference type="PANTHER" id="PTHR36766">
    <property type="entry name" value="PLANT BROAD-SPECTRUM MILDEW RESISTANCE PROTEIN RPW8"/>
    <property type="match status" value="1"/>
</dbReference>
<evidence type="ECO:0000256" key="2">
    <source>
        <dbReference type="ARBA" id="ARBA00022614"/>
    </source>
</evidence>
<protein>
    <submittedName>
        <fullName evidence="11">Putative disease resistance protein RGA3</fullName>
        <ecNumber evidence="11">3.6.1.-</ecNumber>
    </submittedName>
</protein>
<dbReference type="InterPro" id="IPR032675">
    <property type="entry name" value="LRR_dom_sf"/>
</dbReference>
<feature type="domain" description="Disease resistance protein winged helix" evidence="9">
    <location>
        <begin position="424"/>
        <end position="494"/>
    </location>
</feature>
<comment type="similarity">
    <text evidence="1">Belongs to the disease resistance NB-LRR family.</text>
</comment>
<dbReference type="InterPro" id="IPR001611">
    <property type="entry name" value="Leu-rich_rpt"/>
</dbReference>
<keyword evidence="3" id="KW-0677">Repeat</keyword>
<keyword evidence="6" id="KW-0067">ATP-binding</keyword>
<evidence type="ECO:0000256" key="6">
    <source>
        <dbReference type="ARBA" id="ARBA00022840"/>
    </source>
</evidence>
<evidence type="ECO:0000259" key="8">
    <source>
        <dbReference type="Pfam" id="PF18052"/>
    </source>
</evidence>
<dbReference type="Pfam" id="PF00931">
    <property type="entry name" value="NB-ARC"/>
    <property type="match status" value="1"/>
</dbReference>
<dbReference type="FunFam" id="1.10.10.10:FF:000322">
    <property type="entry name" value="Probable disease resistance protein At1g63360"/>
    <property type="match status" value="1"/>
</dbReference>
<keyword evidence="2" id="KW-0433">Leucine-rich repeat</keyword>
<dbReference type="CDD" id="cd14798">
    <property type="entry name" value="RX-CC_like"/>
    <property type="match status" value="1"/>
</dbReference>
<evidence type="ECO:0000256" key="3">
    <source>
        <dbReference type="ARBA" id="ARBA00022737"/>
    </source>
</evidence>
<dbReference type="Gene3D" id="1.10.8.430">
    <property type="entry name" value="Helical domain of apoptotic protease-activating factors"/>
    <property type="match status" value="1"/>
</dbReference>
<keyword evidence="11" id="KW-0378">Hydrolase</keyword>
<dbReference type="InterPro" id="IPR042197">
    <property type="entry name" value="Apaf_helical"/>
</dbReference>
<dbReference type="SUPFAM" id="SSF52540">
    <property type="entry name" value="P-loop containing nucleoside triphosphate hydrolases"/>
    <property type="match status" value="1"/>
</dbReference>
<feature type="domain" description="R13L1/DRL21-like LRR repeat region" evidence="10">
    <location>
        <begin position="676"/>
        <end position="815"/>
    </location>
</feature>
<feature type="domain" description="NB-ARC" evidence="7">
    <location>
        <begin position="182"/>
        <end position="338"/>
    </location>
</feature>
<dbReference type="PRINTS" id="PR00364">
    <property type="entry name" value="DISEASERSIST"/>
</dbReference>
<evidence type="ECO:0000259" key="7">
    <source>
        <dbReference type="Pfam" id="PF00931"/>
    </source>
</evidence>
<dbReference type="InterPro" id="IPR036388">
    <property type="entry name" value="WH-like_DNA-bd_sf"/>
</dbReference>
<keyword evidence="4" id="KW-0547">Nucleotide-binding</keyword>
<dbReference type="GO" id="GO:0016787">
    <property type="term" value="F:hydrolase activity"/>
    <property type="evidence" value="ECO:0007669"/>
    <property type="project" value="UniProtKB-KW"/>
</dbReference>
<dbReference type="AlphaFoldDB" id="A0A5B6YG60"/>
<dbReference type="Gene3D" id="1.10.10.10">
    <property type="entry name" value="Winged helix-like DNA-binding domain superfamily/Winged helix DNA-binding domain"/>
    <property type="match status" value="1"/>
</dbReference>
<evidence type="ECO:0000313" key="11">
    <source>
        <dbReference type="EMBL" id="MPA30702.1"/>
    </source>
</evidence>
<dbReference type="Pfam" id="PF23559">
    <property type="entry name" value="WHD_DRP"/>
    <property type="match status" value="1"/>
</dbReference>
<dbReference type="PANTHER" id="PTHR36766:SF40">
    <property type="entry name" value="DISEASE RESISTANCE PROTEIN RGA3"/>
    <property type="match status" value="1"/>
</dbReference>
<dbReference type="Gene3D" id="1.20.5.4130">
    <property type="match status" value="1"/>
</dbReference>
<dbReference type="InterPro" id="IPR002182">
    <property type="entry name" value="NB-ARC"/>
</dbReference>
<reference evidence="11" key="1">
    <citation type="submission" date="2019-08" db="EMBL/GenBank/DDBJ databases">
        <title>Reference gene set and small RNA set construction with multiple tissues from Davidia involucrata Baill.</title>
        <authorList>
            <person name="Yang H."/>
            <person name="Zhou C."/>
            <person name="Li G."/>
            <person name="Wang J."/>
            <person name="Gao P."/>
            <person name="Wang M."/>
            <person name="Wang R."/>
            <person name="Zhao Y."/>
        </authorList>
    </citation>
    <scope>NUCLEOTIDE SEQUENCE</scope>
    <source>
        <tissue evidence="11">Mixed with DoveR01_LX</tissue>
    </source>
</reference>
<dbReference type="InterPro" id="IPR041118">
    <property type="entry name" value="Rx_N"/>
</dbReference>
<dbReference type="Pfam" id="PF25019">
    <property type="entry name" value="LRR_R13L1-DRL21"/>
    <property type="match status" value="1"/>
</dbReference>
<dbReference type="Gene3D" id="3.40.50.300">
    <property type="entry name" value="P-loop containing nucleotide triphosphate hydrolases"/>
    <property type="match status" value="1"/>
</dbReference>
<accession>A0A5B6YG60</accession>
<dbReference type="GO" id="GO:0043531">
    <property type="term" value="F:ADP binding"/>
    <property type="evidence" value="ECO:0007669"/>
    <property type="project" value="InterPro"/>
</dbReference>
<dbReference type="SUPFAM" id="SSF52058">
    <property type="entry name" value="L domain-like"/>
    <property type="match status" value="1"/>
</dbReference>
<keyword evidence="5" id="KW-0611">Plant defense</keyword>
<dbReference type="GO" id="GO:0005524">
    <property type="term" value="F:ATP binding"/>
    <property type="evidence" value="ECO:0007669"/>
    <property type="project" value="UniProtKB-KW"/>
</dbReference>
<gene>
    <name evidence="11" type="ORF">Din_000143</name>
</gene>
<dbReference type="InterPro" id="IPR038005">
    <property type="entry name" value="RX-like_CC"/>
</dbReference>
<name>A0A5B6YG60_DAVIN</name>
<evidence type="ECO:0000259" key="9">
    <source>
        <dbReference type="Pfam" id="PF23559"/>
    </source>
</evidence>
<dbReference type="EMBL" id="GHES01000143">
    <property type="protein sequence ID" value="MPA30702.1"/>
    <property type="molecule type" value="Transcribed_RNA"/>
</dbReference>
<dbReference type="GO" id="GO:0051607">
    <property type="term" value="P:defense response to virus"/>
    <property type="evidence" value="ECO:0007669"/>
    <property type="project" value="UniProtKB-ARBA"/>
</dbReference>
<feature type="domain" description="Disease resistance N-terminal" evidence="8">
    <location>
        <begin position="6"/>
        <end position="93"/>
    </location>
</feature>
<dbReference type="InterPro" id="IPR027417">
    <property type="entry name" value="P-loop_NTPase"/>
</dbReference>
<evidence type="ECO:0000256" key="4">
    <source>
        <dbReference type="ARBA" id="ARBA00022741"/>
    </source>
</evidence>